<evidence type="ECO:0000256" key="4">
    <source>
        <dbReference type="ARBA" id="ARBA00022729"/>
    </source>
</evidence>
<dbReference type="InterPro" id="IPR057336">
    <property type="entry name" value="GerAC_N"/>
</dbReference>
<dbReference type="EMBL" id="JAPMLT010000011">
    <property type="protein sequence ID" value="MCX7571492.1"/>
    <property type="molecule type" value="Genomic_DNA"/>
</dbReference>
<keyword evidence="7" id="KW-0449">Lipoprotein</keyword>
<dbReference type="Pfam" id="PF05504">
    <property type="entry name" value="Spore_GerAC"/>
    <property type="match status" value="1"/>
</dbReference>
<evidence type="ECO:0000313" key="10">
    <source>
        <dbReference type="EMBL" id="MCX7571492.1"/>
    </source>
</evidence>
<name>A0ABT3X6K5_9BACL</name>
<dbReference type="InterPro" id="IPR038501">
    <property type="entry name" value="Spore_GerAC_C_sf"/>
</dbReference>
<dbReference type="RefSeq" id="WP_267152742.1">
    <property type="nucleotide sequence ID" value="NZ_JAPMLT010000011.1"/>
</dbReference>
<keyword evidence="5" id="KW-0472">Membrane</keyword>
<accession>A0ABT3X6K5</accession>
<evidence type="ECO:0000259" key="8">
    <source>
        <dbReference type="Pfam" id="PF05504"/>
    </source>
</evidence>
<reference evidence="10 11" key="1">
    <citation type="submission" date="2022-11" db="EMBL/GenBank/DDBJ databases">
        <title>Study of microbial diversity in lake waters.</title>
        <authorList>
            <person name="Zhang J."/>
        </authorList>
    </citation>
    <scope>NUCLEOTIDE SEQUENCE [LARGE SCALE GENOMIC DNA]</scope>
    <source>
        <strain evidence="10 11">DT12</strain>
    </source>
</reference>
<proteinExistence type="inferred from homology"/>
<evidence type="ECO:0000256" key="1">
    <source>
        <dbReference type="ARBA" id="ARBA00004635"/>
    </source>
</evidence>
<dbReference type="Proteomes" id="UP001208017">
    <property type="component" value="Unassembled WGS sequence"/>
</dbReference>
<gene>
    <name evidence="10" type="ORF">OS242_16205</name>
</gene>
<sequence>MKRVRAVLPFLLFIVLMSTVTAGCWDRRELEERTSVVAMSIDRVDEKEQSLVKISVQIPIPIKIVGSGGGGGEGGKSAVKVMSATGYSMADAMRNLQQRLNQQLFYGHTRVVAISEAVAREDLSAIVDSLRRSPQMRRLLWMVITPQEAVKLLEADPKLEQIPIVYVMDLMENGSKSGIVPDITLGRWFIDRSSSGSDAMANYIQSTPREVKWHGLALFNDDKMVGHLEEDLSWVLMQVKNKQIGGDVTISCPQNASRVDGIGAYLTAHPKKVHVKTTVAPYQNTFKMTVDVMVEDDIVESMCNADFSKEESYRLVEKALAAEMNSRAQKMIEKVQGEYGVDVFGMGNKVRANYMKQFEQLDWKKEFPKTKIEVRYTVEVRRVGMKMQ</sequence>
<feature type="domain" description="Spore germination protein N-terminal" evidence="9">
    <location>
        <begin position="26"/>
        <end position="205"/>
    </location>
</feature>
<evidence type="ECO:0000256" key="7">
    <source>
        <dbReference type="ARBA" id="ARBA00023288"/>
    </source>
</evidence>
<comment type="caution">
    <text evidence="10">The sequence shown here is derived from an EMBL/GenBank/DDBJ whole genome shotgun (WGS) entry which is preliminary data.</text>
</comment>
<dbReference type="Pfam" id="PF25198">
    <property type="entry name" value="Spore_GerAC_N"/>
    <property type="match status" value="1"/>
</dbReference>
<evidence type="ECO:0000256" key="3">
    <source>
        <dbReference type="ARBA" id="ARBA00022544"/>
    </source>
</evidence>
<comment type="subcellular location">
    <subcellularLocation>
        <location evidence="1">Membrane</location>
        <topology evidence="1">Lipid-anchor</topology>
    </subcellularLocation>
</comment>
<dbReference type="InterPro" id="IPR008844">
    <property type="entry name" value="Spore_GerAC-like"/>
</dbReference>
<evidence type="ECO:0000313" key="11">
    <source>
        <dbReference type="Proteomes" id="UP001208017"/>
    </source>
</evidence>
<feature type="domain" description="Spore germination GerAC-like C-terminal" evidence="8">
    <location>
        <begin position="215"/>
        <end position="384"/>
    </location>
</feature>
<dbReference type="PANTHER" id="PTHR35789">
    <property type="entry name" value="SPORE GERMINATION PROTEIN B3"/>
    <property type="match status" value="1"/>
</dbReference>
<dbReference type="InterPro" id="IPR046953">
    <property type="entry name" value="Spore_GerAC-like_C"/>
</dbReference>
<keyword evidence="4" id="KW-0732">Signal</keyword>
<evidence type="ECO:0000256" key="6">
    <source>
        <dbReference type="ARBA" id="ARBA00023139"/>
    </source>
</evidence>
<keyword evidence="3" id="KW-0309">Germination</keyword>
<keyword evidence="6" id="KW-0564">Palmitate</keyword>
<protein>
    <submittedName>
        <fullName evidence="10">Ger(X)C family spore germination protein</fullName>
    </submittedName>
</protein>
<keyword evidence="11" id="KW-1185">Reference proteome</keyword>
<dbReference type="PANTHER" id="PTHR35789:SF1">
    <property type="entry name" value="SPORE GERMINATION PROTEIN B3"/>
    <property type="match status" value="1"/>
</dbReference>
<dbReference type="PROSITE" id="PS51257">
    <property type="entry name" value="PROKAR_LIPOPROTEIN"/>
    <property type="match status" value="1"/>
</dbReference>
<evidence type="ECO:0000259" key="9">
    <source>
        <dbReference type="Pfam" id="PF25198"/>
    </source>
</evidence>
<organism evidence="10 11">
    <name type="scientific">Tumebacillus lacus</name>
    <dbReference type="NCBI Taxonomy" id="2995335"/>
    <lineage>
        <taxon>Bacteria</taxon>
        <taxon>Bacillati</taxon>
        <taxon>Bacillota</taxon>
        <taxon>Bacilli</taxon>
        <taxon>Bacillales</taxon>
        <taxon>Alicyclobacillaceae</taxon>
        <taxon>Tumebacillus</taxon>
    </lineage>
</organism>
<dbReference type="Gene3D" id="3.30.300.210">
    <property type="entry name" value="Nutrient germinant receptor protein C, domain 3"/>
    <property type="match status" value="1"/>
</dbReference>
<evidence type="ECO:0000256" key="2">
    <source>
        <dbReference type="ARBA" id="ARBA00007886"/>
    </source>
</evidence>
<evidence type="ECO:0000256" key="5">
    <source>
        <dbReference type="ARBA" id="ARBA00023136"/>
    </source>
</evidence>
<comment type="similarity">
    <text evidence="2">Belongs to the GerABKC lipoprotein family.</text>
</comment>
<dbReference type="NCBIfam" id="TIGR02887">
    <property type="entry name" value="spore_ger_x_C"/>
    <property type="match status" value="1"/>
</dbReference>